<organism evidence="10 11">
    <name type="scientific">Achaetomium macrosporum</name>
    <dbReference type="NCBI Taxonomy" id="79813"/>
    <lineage>
        <taxon>Eukaryota</taxon>
        <taxon>Fungi</taxon>
        <taxon>Dikarya</taxon>
        <taxon>Ascomycota</taxon>
        <taxon>Pezizomycotina</taxon>
        <taxon>Sordariomycetes</taxon>
        <taxon>Sordariomycetidae</taxon>
        <taxon>Sordariales</taxon>
        <taxon>Chaetomiaceae</taxon>
        <taxon>Achaetomium</taxon>
    </lineage>
</organism>
<keyword evidence="5" id="KW-0964">Secreted</keyword>
<dbReference type="InterPro" id="IPR053257">
    <property type="entry name" value="Cu-only_SOD"/>
</dbReference>
<dbReference type="GO" id="GO:0004784">
    <property type="term" value="F:superoxide dismutase activity"/>
    <property type="evidence" value="ECO:0007669"/>
    <property type="project" value="UniProtKB-EC"/>
</dbReference>
<dbReference type="PANTHER" id="PTHR20910">
    <property type="entry name" value="AGAP001623-PA"/>
    <property type="match status" value="1"/>
</dbReference>
<reference evidence="10" key="2">
    <citation type="submission" date="2023-05" db="EMBL/GenBank/DDBJ databases">
        <authorList>
            <consortium name="Lawrence Berkeley National Laboratory"/>
            <person name="Steindorff A."/>
            <person name="Hensen N."/>
            <person name="Bonometti L."/>
            <person name="Westerberg I."/>
            <person name="Brannstrom I.O."/>
            <person name="Guillou S."/>
            <person name="Cros-Aarteil S."/>
            <person name="Calhoun S."/>
            <person name="Haridas S."/>
            <person name="Kuo A."/>
            <person name="Mondo S."/>
            <person name="Pangilinan J."/>
            <person name="Riley R."/>
            <person name="Labutti K."/>
            <person name="Andreopoulos B."/>
            <person name="Lipzen A."/>
            <person name="Chen C."/>
            <person name="Yanf M."/>
            <person name="Daum C."/>
            <person name="Ng V."/>
            <person name="Clum A."/>
            <person name="Ohm R."/>
            <person name="Martin F."/>
            <person name="Silar P."/>
            <person name="Natvig D."/>
            <person name="Lalanne C."/>
            <person name="Gautier V."/>
            <person name="Ament-Velasquez S.L."/>
            <person name="Kruys A."/>
            <person name="Hutchinson M.I."/>
            <person name="Powell A.J."/>
            <person name="Barry K."/>
            <person name="Miller A.N."/>
            <person name="Grigoriev I.V."/>
            <person name="Debuchy R."/>
            <person name="Gladieux P."/>
            <person name="Thoren M.H."/>
            <person name="Johannesson H."/>
        </authorList>
    </citation>
    <scope>NUCLEOTIDE SEQUENCE</scope>
    <source>
        <strain evidence="10">CBS 532.94</strain>
    </source>
</reference>
<dbReference type="EC" id="1.15.1.1" evidence="4"/>
<comment type="subcellular location">
    <subcellularLocation>
        <location evidence="1">Cell envelope</location>
    </subcellularLocation>
    <subcellularLocation>
        <location evidence="2">Secreted</location>
    </subcellularLocation>
</comment>
<evidence type="ECO:0000256" key="1">
    <source>
        <dbReference type="ARBA" id="ARBA00004196"/>
    </source>
</evidence>
<evidence type="ECO:0000256" key="4">
    <source>
        <dbReference type="ARBA" id="ARBA00012682"/>
    </source>
</evidence>
<comment type="similarity">
    <text evidence="3">Belongs to the Cu-Zn superoxide dismutase family.</text>
</comment>
<feature type="chain" id="PRO_5043031583" description="superoxide dismutase" evidence="9">
    <location>
        <begin position="20"/>
        <end position="295"/>
    </location>
</feature>
<evidence type="ECO:0000256" key="9">
    <source>
        <dbReference type="SAM" id="SignalP"/>
    </source>
</evidence>
<dbReference type="FunFam" id="2.60.40.200:FF:000007">
    <property type="entry name" value="Cell surface Cu-only superoxide dismutase 5"/>
    <property type="match status" value="1"/>
</dbReference>
<dbReference type="GO" id="GO:0046872">
    <property type="term" value="F:metal ion binding"/>
    <property type="evidence" value="ECO:0007669"/>
    <property type="project" value="InterPro"/>
</dbReference>
<evidence type="ECO:0000256" key="2">
    <source>
        <dbReference type="ARBA" id="ARBA00004613"/>
    </source>
</evidence>
<comment type="catalytic activity">
    <reaction evidence="7">
        <text>2 superoxide + 2 H(+) = H2O2 + O2</text>
        <dbReference type="Rhea" id="RHEA:20696"/>
        <dbReference type="ChEBI" id="CHEBI:15378"/>
        <dbReference type="ChEBI" id="CHEBI:15379"/>
        <dbReference type="ChEBI" id="CHEBI:16240"/>
        <dbReference type="ChEBI" id="CHEBI:18421"/>
        <dbReference type="EC" id="1.15.1.1"/>
    </reaction>
</comment>
<feature type="region of interest" description="Disordered" evidence="8">
    <location>
        <begin position="21"/>
        <end position="40"/>
    </location>
</feature>
<dbReference type="EMBL" id="MU860057">
    <property type="protein sequence ID" value="KAK4239716.1"/>
    <property type="molecule type" value="Genomic_DNA"/>
</dbReference>
<keyword evidence="6" id="KW-0049">Antioxidant</keyword>
<evidence type="ECO:0000256" key="6">
    <source>
        <dbReference type="ARBA" id="ARBA00022862"/>
    </source>
</evidence>
<sequence>MRASSSLSLLLAVAGTGVAAQTDSSSSAAPSSTVTPGGPVTGALGDATVVTNNPQGVVYKATLPESAFFKPAFPEGGNIQGEVTAVASTDGRGVQFTLKLSNLPKFDEPLPYHIHVDPVPSDGNCTKTLAHLDPFIRGETPVCDKSAPATCQVGDLSGKYGAIPTDQDVFETSYVDLYASTLEGIGAFFGNRSIVFHYPNKTRITCANFERVEGSGSGSGSGSVSLPVPSSITVAGPTYGSNSSVTVSPTGGVVPTTTSGAGASTTSGVVIGAATGLRAGMAGAVVFGAAAVFML</sequence>
<dbReference type="GO" id="GO:0005576">
    <property type="term" value="C:extracellular region"/>
    <property type="evidence" value="ECO:0007669"/>
    <property type="project" value="UniProtKB-SubCell"/>
</dbReference>
<dbReference type="InterPro" id="IPR036423">
    <property type="entry name" value="SOD-like_Cu/Zn_dom_sf"/>
</dbReference>
<protein>
    <recommendedName>
        <fullName evidence="4">superoxide dismutase</fullName>
        <ecNumber evidence="4">1.15.1.1</ecNumber>
    </recommendedName>
</protein>
<keyword evidence="9" id="KW-0732">Signal</keyword>
<evidence type="ECO:0000256" key="5">
    <source>
        <dbReference type="ARBA" id="ARBA00022525"/>
    </source>
</evidence>
<comment type="caution">
    <text evidence="10">The sequence shown here is derived from an EMBL/GenBank/DDBJ whole genome shotgun (WGS) entry which is preliminary data.</text>
</comment>
<name>A0AAN7H887_9PEZI</name>
<evidence type="ECO:0000256" key="8">
    <source>
        <dbReference type="SAM" id="MobiDB-lite"/>
    </source>
</evidence>
<accession>A0AAN7H887</accession>
<evidence type="ECO:0000313" key="10">
    <source>
        <dbReference type="EMBL" id="KAK4239716.1"/>
    </source>
</evidence>
<dbReference type="AlphaFoldDB" id="A0AAN7H887"/>
<gene>
    <name evidence="10" type="ORF">C8A03DRAFT_42715</name>
</gene>
<evidence type="ECO:0000256" key="3">
    <source>
        <dbReference type="ARBA" id="ARBA00010457"/>
    </source>
</evidence>
<evidence type="ECO:0000256" key="7">
    <source>
        <dbReference type="ARBA" id="ARBA00049204"/>
    </source>
</evidence>
<dbReference type="Proteomes" id="UP001303760">
    <property type="component" value="Unassembled WGS sequence"/>
</dbReference>
<dbReference type="SUPFAM" id="SSF49329">
    <property type="entry name" value="Cu,Zn superoxide dismutase-like"/>
    <property type="match status" value="1"/>
</dbReference>
<dbReference type="PANTHER" id="PTHR20910:SF1">
    <property type="entry name" value="SUPEROXIDE DISMUTASE COPPER_ZINC BINDING DOMAIN-CONTAINING PROTEIN"/>
    <property type="match status" value="1"/>
</dbReference>
<dbReference type="Gene3D" id="2.60.40.200">
    <property type="entry name" value="Superoxide dismutase, copper/zinc binding domain"/>
    <property type="match status" value="1"/>
</dbReference>
<proteinExistence type="inferred from homology"/>
<evidence type="ECO:0000313" key="11">
    <source>
        <dbReference type="Proteomes" id="UP001303760"/>
    </source>
</evidence>
<keyword evidence="11" id="KW-1185">Reference proteome</keyword>
<reference evidence="10" key="1">
    <citation type="journal article" date="2023" name="Mol. Phylogenet. Evol.">
        <title>Genome-scale phylogeny and comparative genomics of the fungal order Sordariales.</title>
        <authorList>
            <person name="Hensen N."/>
            <person name="Bonometti L."/>
            <person name="Westerberg I."/>
            <person name="Brannstrom I.O."/>
            <person name="Guillou S."/>
            <person name="Cros-Aarteil S."/>
            <person name="Calhoun S."/>
            <person name="Haridas S."/>
            <person name="Kuo A."/>
            <person name="Mondo S."/>
            <person name="Pangilinan J."/>
            <person name="Riley R."/>
            <person name="LaButti K."/>
            <person name="Andreopoulos B."/>
            <person name="Lipzen A."/>
            <person name="Chen C."/>
            <person name="Yan M."/>
            <person name="Daum C."/>
            <person name="Ng V."/>
            <person name="Clum A."/>
            <person name="Steindorff A."/>
            <person name="Ohm R.A."/>
            <person name="Martin F."/>
            <person name="Silar P."/>
            <person name="Natvig D.O."/>
            <person name="Lalanne C."/>
            <person name="Gautier V."/>
            <person name="Ament-Velasquez S.L."/>
            <person name="Kruys A."/>
            <person name="Hutchinson M.I."/>
            <person name="Powell A.J."/>
            <person name="Barry K."/>
            <person name="Miller A.N."/>
            <person name="Grigoriev I.V."/>
            <person name="Debuchy R."/>
            <person name="Gladieux P."/>
            <person name="Hiltunen Thoren M."/>
            <person name="Johannesson H."/>
        </authorList>
    </citation>
    <scope>NUCLEOTIDE SEQUENCE</scope>
    <source>
        <strain evidence="10">CBS 532.94</strain>
    </source>
</reference>
<feature type="signal peptide" evidence="9">
    <location>
        <begin position="1"/>
        <end position="19"/>
    </location>
</feature>